<evidence type="ECO:0000313" key="2">
    <source>
        <dbReference type="Proteomes" id="UP001458880"/>
    </source>
</evidence>
<dbReference type="AlphaFoldDB" id="A0AAW1KKQ5"/>
<keyword evidence="2" id="KW-1185">Reference proteome</keyword>
<evidence type="ECO:0000313" key="1">
    <source>
        <dbReference type="EMBL" id="KAK9720023.1"/>
    </source>
</evidence>
<organism evidence="1 2">
    <name type="scientific">Popillia japonica</name>
    <name type="common">Japanese beetle</name>
    <dbReference type="NCBI Taxonomy" id="7064"/>
    <lineage>
        <taxon>Eukaryota</taxon>
        <taxon>Metazoa</taxon>
        <taxon>Ecdysozoa</taxon>
        <taxon>Arthropoda</taxon>
        <taxon>Hexapoda</taxon>
        <taxon>Insecta</taxon>
        <taxon>Pterygota</taxon>
        <taxon>Neoptera</taxon>
        <taxon>Endopterygota</taxon>
        <taxon>Coleoptera</taxon>
        <taxon>Polyphaga</taxon>
        <taxon>Scarabaeiformia</taxon>
        <taxon>Scarabaeidae</taxon>
        <taxon>Rutelinae</taxon>
        <taxon>Popillia</taxon>
    </lineage>
</organism>
<reference evidence="1 2" key="1">
    <citation type="journal article" date="2024" name="BMC Genomics">
        <title>De novo assembly and annotation of Popillia japonica's genome with initial clues to its potential as an invasive pest.</title>
        <authorList>
            <person name="Cucini C."/>
            <person name="Boschi S."/>
            <person name="Funari R."/>
            <person name="Cardaioli E."/>
            <person name="Iannotti N."/>
            <person name="Marturano G."/>
            <person name="Paoli F."/>
            <person name="Bruttini M."/>
            <person name="Carapelli A."/>
            <person name="Frati F."/>
            <person name="Nardi F."/>
        </authorList>
    </citation>
    <scope>NUCLEOTIDE SEQUENCE [LARGE SCALE GENOMIC DNA]</scope>
    <source>
        <strain evidence="1">DMR45628</strain>
    </source>
</reference>
<comment type="caution">
    <text evidence="1">The sequence shown here is derived from an EMBL/GenBank/DDBJ whole genome shotgun (WGS) entry which is preliminary data.</text>
</comment>
<dbReference type="EMBL" id="JASPKY010000214">
    <property type="protein sequence ID" value="KAK9720023.1"/>
    <property type="molecule type" value="Genomic_DNA"/>
</dbReference>
<proteinExistence type="predicted"/>
<gene>
    <name evidence="1" type="ORF">QE152_g22293</name>
</gene>
<accession>A0AAW1KKQ5</accession>
<name>A0AAW1KKQ5_POPJA</name>
<protein>
    <submittedName>
        <fullName evidence="1">Uncharacterized protein</fullName>
    </submittedName>
</protein>
<dbReference type="Proteomes" id="UP001458880">
    <property type="component" value="Unassembled WGS sequence"/>
</dbReference>
<sequence>MSKPEITAIQSIDIIKIENQNIDEINTQPSPREKRKWTPHFLKSNKSPAPHVKKKNPSIMQEKFSKNWKSSFPNPKSSFNNISTTYLGFIKKLFSIILRFS</sequence>